<dbReference type="InterPro" id="IPR003591">
    <property type="entry name" value="Leu-rich_rpt_typical-subtyp"/>
</dbReference>
<evidence type="ECO:0000259" key="7">
    <source>
        <dbReference type="SMART" id="SM00013"/>
    </source>
</evidence>
<evidence type="ECO:0000256" key="5">
    <source>
        <dbReference type="SAM" id="Phobius"/>
    </source>
</evidence>
<keyword evidence="5" id="KW-0812">Transmembrane</keyword>
<dbReference type="InterPro" id="IPR032675">
    <property type="entry name" value="LRR_dom_sf"/>
</dbReference>
<proteinExistence type="predicted"/>
<comment type="caution">
    <text evidence="9">The sequence shown here is derived from an EMBL/GenBank/DDBJ whole genome shotgun (WGS) entry which is preliminary data.</text>
</comment>
<evidence type="ECO:0000256" key="4">
    <source>
        <dbReference type="SAM" id="MobiDB-lite"/>
    </source>
</evidence>
<evidence type="ECO:0000313" key="10">
    <source>
        <dbReference type="Proteomes" id="UP001152320"/>
    </source>
</evidence>
<accession>A0A9Q1HA39</accession>
<dbReference type="SMART" id="SM00082">
    <property type="entry name" value="LRRCT"/>
    <property type="match status" value="1"/>
</dbReference>
<feature type="region of interest" description="Disordered" evidence="4">
    <location>
        <begin position="375"/>
        <end position="396"/>
    </location>
</feature>
<keyword evidence="3" id="KW-0677">Repeat</keyword>
<dbReference type="SMART" id="SM00013">
    <property type="entry name" value="LRRNT"/>
    <property type="match status" value="1"/>
</dbReference>
<evidence type="ECO:0000256" key="3">
    <source>
        <dbReference type="ARBA" id="ARBA00022737"/>
    </source>
</evidence>
<organism evidence="9 10">
    <name type="scientific">Holothuria leucospilota</name>
    <name type="common">Black long sea cucumber</name>
    <name type="synonym">Mertensiothuria leucospilota</name>
    <dbReference type="NCBI Taxonomy" id="206669"/>
    <lineage>
        <taxon>Eukaryota</taxon>
        <taxon>Metazoa</taxon>
        <taxon>Echinodermata</taxon>
        <taxon>Eleutherozoa</taxon>
        <taxon>Echinozoa</taxon>
        <taxon>Holothuroidea</taxon>
        <taxon>Aspidochirotacea</taxon>
        <taxon>Aspidochirotida</taxon>
        <taxon>Holothuriidae</taxon>
        <taxon>Holothuria</taxon>
    </lineage>
</organism>
<gene>
    <name evidence="9" type="ORF">HOLleu_18707</name>
</gene>
<evidence type="ECO:0000259" key="8">
    <source>
        <dbReference type="SMART" id="SM00082"/>
    </source>
</evidence>
<dbReference type="EMBL" id="JAIZAY010000008">
    <property type="protein sequence ID" value="KAJ8037801.1"/>
    <property type="molecule type" value="Genomic_DNA"/>
</dbReference>
<dbReference type="GO" id="GO:0005886">
    <property type="term" value="C:plasma membrane"/>
    <property type="evidence" value="ECO:0007669"/>
    <property type="project" value="TreeGrafter"/>
</dbReference>
<reference evidence="9" key="1">
    <citation type="submission" date="2021-10" db="EMBL/GenBank/DDBJ databases">
        <title>Tropical sea cucumber genome reveals ecological adaptation and Cuvierian tubules defense mechanism.</title>
        <authorList>
            <person name="Chen T."/>
        </authorList>
    </citation>
    <scope>NUCLEOTIDE SEQUENCE</scope>
    <source>
        <strain evidence="9">Nanhai2018</strain>
        <tissue evidence="9">Muscle</tissue>
    </source>
</reference>
<evidence type="ECO:0000256" key="1">
    <source>
        <dbReference type="ARBA" id="ARBA00022614"/>
    </source>
</evidence>
<evidence type="ECO:0000256" key="6">
    <source>
        <dbReference type="SAM" id="SignalP"/>
    </source>
</evidence>
<dbReference type="Proteomes" id="UP001152320">
    <property type="component" value="Chromosome 8"/>
</dbReference>
<protein>
    <submittedName>
        <fullName evidence="9">Leucine-rich repeat-containing protein 4</fullName>
    </submittedName>
</protein>
<dbReference type="InterPro" id="IPR001611">
    <property type="entry name" value="Leu-rich_rpt"/>
</dbReference>
<dbReference type="PANTHER" id="PTHR24369:SF212">
    <property type="entry name" value="LEUCINE-RICH REPEAT-CONTAINING PROTEIN 4B-LIKE"/>
    <property type="match status" value="1"/>
</dbReference>
<feature type="compositionally biased region" description="Low complexity" evidence="4">
    <location>
        <begin position="375"/>
        <end position="386"/>
    </location>
</feature>
<evidence type="ECO:0000313" key="9">
    <source>
        <dbReference type="EMBL" id="KAJ8037801.1"/>
    </source>
</evidence>
<dbReference type="AlphaFoldDB" id="A0A9Q1HA39"/>
<dbReference type="SMART" id="SM00369">
    <property type="entry name" value="LRR_TYP"/>
    <property type="match status" value="6"/>
</dbReference>
<feature type="signal peptide" evidence="6">
    <location>
        <begin position="1"/>
        <end position="27"/>
    </location>
</feature>
<feature type="chain" id="PRO_5040223274" evidence="6">
    <location>
        <begin position="28"/>
        <end position="470"/>
    </location>
</feature>
<name>A0A9Q1HA39_HOLLE</name>
<dbReference type="PROSITE" id="PS51450">
    <property type="entry name" value="LRR"/>
    <property type="match status" value="1"/>
</dbReference>
<keyword evidence="2 6" id="KW-0732">Signal</keyword>
<dbReference type="Pfam" id="PF13855">
    <property type="entry name" value="LRR_8"/>
    <property type="match status" value="2"/>
</dbReference>
<feature type="transmembrane region" description="Helical" evidence="5">
    <location>
        <begin position="406"/>
        <end position="428"/>
    </location>
</feature>
<dbReference type="SUPFAM" id="SSF52058">
    <property type="entry name" value="L domain-like"/>
    <property type="match status" value="1"/>
</dbReference>
<feature type="domain" description="LRRNT" evidence="7">
    <location>
        <begin position="29"/>
        <end position="61"/>
    </location>
</feature>
<dbReference type="PANTHER" id="PTHR24369">
    <property type="entry name" value="ANTIGEN BSP, PUTATIVE-RELATED"/>
    <property type="match status" value="1"/>
</dbReference>
<keyword evidence="5" id="KW-1133">Transmembrane helix</keyword>
<keyword evidence="10" id="KW-1185">Reference proteome</keyword>
<dbReference type="Gene3D" id="3.80.10.10">
    <property type="entry name" value="Ribonuclease Inhibitor"/>
    <property type="match status" value="3"/>
</dbReference>
<evidence type="ECO:0000256" key="2">
    <source>
        <dbReference type="ARBA" id="ARBA00022729"/>
    </source>
</evidence>
<dbReference type="InterPro" id="IPR000372">
    <property type="entry name" value="LRRNT"/>
</dbReference>
<sequence>MAVREFWLRWPTSTVLVLLLWCSFVRAQTCPKGCKCEGLSVTCANGLMQYVPPGIPINTTHLNFSNNSLTIIRNQTQLHNLPNLRTLSLWKNRIIAIEDGAFWGHSALKNLDLSYNDLRIVNRSAFRGLPGLNTLDLHGNPRLCLDFGSLGTLPNLQRLVLGYTNVIFIPGLFQTSSGNLNPPVGLLDLQLWEMGLLRIPYEAIKELPNLSELNMSQNKIKCIHHFAFTSNGNLTLLDLSSNPIAIVHSDAFEGLAKLSTLLLDNTNTLTMLPEGVFDPLPNGVKICLYGNKWNCDCHIKWLKSWTEEEGRVHCAQKPNCHTPSDLQGNPFFTVPKELFQCDGSVLNLPNVACYSDVKYTDGFCLELQQKHNIPMTTTTSSPSTDPITKKKVSTPTLSPTMHQSKIGFIVTGVSIMLIVILIVGVFIARQIRIQKKLHDQNKYFNISYENGDSQLQMAESPTPEKEKVFH</sequence>
<dbReference type="InterPro" id="IPR000483">
    <property type="entry name" value="Cys-rich_flank_reg_C"/>
</dbReference>
<keyword evidence="1" id="KW-0433">Leucine-rich repeat</keyword>
<keyword evidence="5" id="KW-0472">Membrane</keyword>
<dbReference type="InterPro" id="IPR050541">
    <property type="entry name" value="LRR_TM_domain-containing"/>
</dbReference>
<feature type="domain" description="LRRCT" evidence="8">
    <location>
        <begin position="291"/>
        <end position="342"/>
    </location>
</feature>
<dbReference type="OrthoDB" id="28057at2759"/>